<sequence length="32" mass="3984">MREKKDYLCDQLCGNKFDFIIYIYFFAELEIN</sequence>
<dbReference type="EMBL" id="SHKN01000005">
    <property type="protein sequence ID" value="RZT91329.1"/>
    <property type="molecule type" value="Genomic_DNA"/>
</dbReference>
<evidence type="ECO:0000313" key="1">
    <source>
        <dbReference type="EMBL" id="RZT91329.1"/>
    </source>
</evidence>
<proteinExistence type="predicted"/>
<name>A0A4V2FRR2_9BACT</name>
<dbReference type="Proteomes" id="UP000293562">
    <property type="component" value="Unassembled WGS sequence"/>
</dbReference>
<evidence type="ECO:0000313" key="2">
    <source>
        <dbReference type="Proteomes" id="UP000293562"/>
    </source>
</evidence>
<organism evidence="1 2">
    <name type="scientific">Ancylomarina subtilis</name>
    <dbReference type="NCBI Taxonomy" id="1639035"/>
    <lineage>
        <taxon>Bacteria</taxon>
        <taxon>Pseudomonadati</taxon>
        <taxon>Bacteroidota</taxon>
        <taxon>Bacteroidia</taxon>
        <taxon>Marinilabiliales</taxon>
        <taxon>Marinifilaceae</taxon>
        <taxon>Ancylomarina</taxon>
    </lineage>
</organism>
<accession>A0A4V2FRR2</accession>
<reference evidence="1 2" key="1">
    <citation type="submission" date="2019-02" db="EMBL/GenBank/DDBJ databases">
        <title>Genomic Encyclopedia of Type Strains, Phase IV (KMG-IV): sequencing the most valuable type-strain genomes for metagenomic binning, comparative biology and taxonomic classification.</title>
        <authorList>
            <person name="Goeker M."/>
        </authorList>
    </citation>
    <scope>NUCLEOTIDE SEQUENCE [LARGE SCALE GENOMIC DNA]</scope>
    <source>
        <strain evidence="1 2">DSM 28825</strain>
    </source>
</reference>
<comment type="caution">
    <text evidence="1">The sequence shown here is derived from an EMBL/GenBank/DDBJ whole genome shotgun (WGS) entry which is preliminary data.</text>
</comment>
<dbReference type="AlphaFoldDB" id="A0A4V2FRR2"/>
<protein>
    <submittedName>
        <fullName evidence="1">Uncharacterized protein</fullName>
    </submittedName>
</protein>
<gene>
    <name evidence="1" type="ORF">EV201_3143</name>
</gene>
<keyword evidence="2" id="KW-1185">Reference proteome</keyword>